<dbReference type="EMBL" id="AEQO01000115">
    <property type="protein sequence ID" value="EFV04626.1"/>
    <property type="molecule type" value="Genomic_DNA"/>
</dbReference>
<dbReference type="HOGENOM" id="CLU_3171743_0_0_10"/>
<dbReference type="STRING" id="888832.HMPREF9420_1257"/>
<accession>E6MP39</accession>
<organism evidence="1 2">
    <name type="scientific">Segatella salivae DSM 15606</name>
    <dbReference type="NCBI Taxonomy" id="888832"/>
    <lineage>
        <taxon>Bacteria</taxon>
        <taxon>Pseudomonadati</taxon>
        <taxon>Bacteroidota</taxon>
        <taxon>Bacteroidia</taxon>
        <taxon>Bacteroidales</taxon>
        <taxon>Prevotellaceae</taxon>
        <taxon>Segatella</taxon>
    </lineage>
</organism>
<evidence type="ECO:0000313" key="1">
    <source>
        <dbReference type="EMBL" id="EFV04626.1"/>
    </source>
</evidence>
<reference evidence="1 2" key="1">
    <citation type="submission" date="2010-12" db="EMBL/GenBank/DDBJ databases">
        <authorList>
            <person name="Muzny D."/>
            <person name="Qin X."/>
            <person name="Deng J."/>
            <person name="Jiang H."/>
            <person name="Liu Y."/>
            <person name="Qu J."/>
            <person name="Song X.-Z."/>
            <person name="Zhang L."/>
            <person name="Thornton R."/>
            <person name="Coyle M."/>
            <person name="Francisco L."/>
            <person name="Jackson L."/>
            <person name="Javaid M."/>
            <person name="Korchina V."/>
            <person name="Kovar C."/>
            <person name="Mata R."/>
            <person name="Mathew T."/>
            <person name="Ngo R."/>
            <person name="Nguyen L."/>
            <person name="Nguyen N."/>
            <person name="Okwuonu G."/>
            <person name="Ongeri F."/>
            <person name="Pham C."/>
            <person name="Simmons D."/>
            <person name="Wilczek-Boney K."/>
            <person name="Hale W."/>
            <person name="Jakkamsetti A."/>
            <person name="Pham P."/>
            <person name="Ruth R."/>
            <person name="San Lucas F."/>
            <person name="Warren J."/>
            <person name="Zhang J."/>
            <person name="Zhao Z."/>
            <person name="Zhou C."/>
            <person name="Zhu D."/>
            <person name="Lee S."/>
            <person name="Bess C."/>
            <person name="Blankenburg K."/>
            <person name="Forbes L."/>
            <person name="Fu Q."/>
            <person name="Gubbala S."/>
            <person name="Hirani K."/>
            <person name="Jayaseelan J.C."/>
            <person name="Lara F."/>
            <person name="Munidasa M."/>
            <person name="Palculict T."/>
            <person name="Patil S."/>
            <person name="Pu L.-L."/>
            <person name="Saada N."/>
            <person name="Tang L."/>
            <person name="Weissenberger G."/>
            <person name="Zhu Y."/>
            <person name="Hemphill L."/>
            <person name="Shang Y."/>
            <person name="Youmans B."/>
            <person name="Ayvaz T."/>
            <person name="Ross M."/>
            <person name="Santibanez J."/>
            <person name="Aqrawi P."/>
            <person name="Gross S."/>
            <person name="Joshi V."/>
            <person name="Fowler G."/>
            <person name="Nazareth L."/>
            <person name="Reid J."/>
            <person name="Worley K."/>
            <person name="Petrosino J."/>
            <person name="Highlander S."/>
            <person name="Gibbs R."/>
        </authorList>
    </citation>
    <scope>NUCLEOTIDE SEQUENCE [LARGE SCALE GENOMIC DNA]</scope>
    <source>
        <strain evidence="1 2">DSM 15606</strain>
    </source>
</reference>
<gene>
    <name evidence="1" type="ORF">HMPREF9420_1257</name>
</gene>
<sequence length="47" mass="5533">MSVSFQSNNNAYRQETWSKKDETMMKFHDLDLILPISTSLKVLKNDQ</sequence>
<keyword evidence="2" id="KW-1185">Reference proteome</keyword>
<proteinExistence type="predicted"/>
<dbReference type="Proteomes" id="UP000003874">
    <property type="component" value="Unassembled WGS sequence"/>
</dbReference>
<comment type="caution">
    <text evidence="1">The sequence shown here is derived from an EMBL/GenBank/DDBJ whole genome shotgun (WGS) entry which is preliminary data.</text>
</comment>
<dbReference type="AlphaFoldDB" id="E6MP39"/>
<evidence type="ECO:0000313" key="2">
    <source>
        <dbReference type="Proteomes" id="UP000003874"/>
    </source>
</evidence>
<protein>
    <submittedName>
        <fullName evidence="1">Uncharacterized protein</fullName>
    </submittedName>
</protein>
<name>E6MP39_9BACT</name>